<dbReference type="OrthoDB" id="3011762at2759"/>
<dbReference type="VEuPathDB" id="FungiDB:G647_04850"/>
<dbReference type="EMBL" id="LGRB01000003">
    <property type="protein sequence ID" value="OCT54754.1"/>
    <property type="molecule type" value="Genomic_DNA"/>
</dbReference>
<protein>
    <submittedName>
        <fullName evidence="1">Uncharacterized protein</fullName>
    </submittedName>
</protein>
<name>A0A1C1D236_9EURO</name>
<comment type="caution">
    <text evidence="1">The sequence shown here is derived from an EMBL/GenBank/DDBJ whole genome shotgun (WGS) entry which is preliminary data.</text>
</comment>
<sequence>MDVIACFSSLRVGSAPVCVAARTVLWTSELNRLDYASGYVYHHVLSLLDLAYQLHARMPMRPRFALYASLGDRAALEPEICAGDHGAQGGKFFPGLQSSAKQHRPPVVSTDSAQHLQCDAHPLDPGTKLGVLAQTLPESPYTPSSAFVSFFPRRKDCG</sequence>
<dbReference type="AlphaFoldDB" id="A0A1C1D236"/>
<proteinExistence type="predicted"/>
<accession>A0A1C1D236</accession>
<organism evidence="1 2">
    <name type="scientific">Cladophialophora carrionii</name>
    <dbReference type="NCBI Taxonomy" id="86049"/>
    <lineage>
        <taxon>Eukaryota</taxon>
        <taxon>Fungi</taxon>
        <taxon>Dikarya</taxon>
        <taxon>Ascomycota</taxon>
        <taxon>Pezizomycotina</taxon>
        <taxon>Eurotiomycetes</taxon>
        <taxon>Chaetothyriomycetidae</taxon>
        <taxon>Chaetothyriales</taxon>
        <taxon>Herpotrichiellaceae</taxon>
        <taxon>Cladophialophora</taxon>
    </lineage>
</organism>
<dbReference type="VEuPathDB" id="FungiDB:CLCR_03125"/>
<keyword evidence="2" id="KW-1185">Reference proteome</keyword>
<evidence type="ECO:0000313" key="2">
    <source>
        <dbReference type="Proteomes" id="UP000094526"/>
    </source>
</evidence>
<dbReference type="Proteomes" id="UP000094526">
    <property type="component" value="Unassembled WGS sequence"/>
</dbReference>
<reference evidence="2" key="1">
    <citation type="submission" date="2015-07" db="EMBL/GenBank/DDBJ databases">
        <authorList>
            <person name="Teixeira M.M."/>
            <person name="Souza R.C."/>
            <person name="Almeida L.G."/>
            <person name="Vicente V.A."/>
            <person name="de Hoog S."/>
            <person name="Bocca A.L."/>
            <person name="de Almeida S.R."/>
            <person name="Vasconcelos A.T."/>
            <person name="Felipe M.S."/>
        </authorList>
    </citation>
    <scope>NUCLEOTIDE SEQUENCE [LARGE SCALE GENOMIC DNA]</scope>
    <source>
        <strain evidence="2">KSF</strain>
    </source>
</reference>
<evidence type="ECO:0000313" key="1">
    <source>
        <dbReference type="EMBL" id="OCT54754.1"/>
    </source>
</evidence>
<gene>
    <name evidence="1" type="ORF">CLCR_03125</name>
</gene>